<dbReference type="SUPFAM" id="SSF52540">
    <property type="entry name" value="P-loop containing nucleoside triphosphate hydrolases"/>
    <property type="match status" value="1"/>
</dbReference>
<accession>A0A7W4Z8Q2</accession>
<dbReference type="Proteomes" id="UP000535937">
    <property type="component" value="Unassembled WGS sequence"/>
</dbReference>
<dbReference type="AlphaFoldDB" id="A0A7W4Z8Q2"/>
<evidence type="ECO:0000313" key="3">
    <source>
        <dbReference type="EMBL" id="MBB3059444.1"/>
    </source>
</evidence>
<feature type="domain" description="DUF4143" evidence="2">
    <location>
        <begin position="200"/>
        <end position="348"/>
    </location>
</feature>
<dbReference type="InterPro" id="IPR025420">
    <property type="entry name" value="DUF4143"/>
</dbReference>
<dbReference type="PANTHER" id="PTHR43566:SF1">
    <property type="entry name" value="AAA+ ATPASE DOMAIN-CONTAINING PROTEIN"/>
    <property type="match status" value="1"/>
</dbReference>
<dbReference type="EMBL" id="JACHWZ010000001">
    <property type="protein sequence ID" value="MBB3059444.1"/>
    <property type="molecule type" value="Genomic_DNA"/>
</dbReference>
<organism evidence="3 4">
    <name type="scientific">Microbulbifer rhizosphaerae</name>
    <dbReference type="NCBI Taxonomy" id="1562603"/>
    <lineage>
        <taxon>Bacteria</taxon>
        <taxon>Pseudomonadati</taxon>
        <taxon>Pseudomonadota</taxon>
        <taxon>Gammaproteobacteria</taxon>
        <taxon>Cellvibrionales</taxon>
        <taxon>Microbulbiferaceae</taxon>
        <taxon>Microbulbifer</taxon>
    </lineage>
</organism>
<dbReference type="Pfam" id="PF13173">
    <property type="entry name" value="AAA_14"/>
    <property type="match status" value="1"/>
</dbReference>
<evidence type="ECO:0008006" key="5">
    <source>
        <dbReference type="Google" id="ProtNLM"/>
    </source>
</evidence>
<comment type="caution">
    <text evidence="3">The sequence shown here is derived from an EMBL/GenBank/DDBJ whole genome shotgun (WGS) entry which is preliminary data.</text>
</comment>
<feature type="domain" description="AAA" evidence="1">
    <location>
        <begin position="17"/>
        <end position="143"/>
    </location>
</feature>
<dbReference type="RefSeq" id="WP_221191720.1">
    <property type="nucleotide sequence ID" value="NZ_JACHWZ010000001.1"/>
</dbReference>
<dbReference type="InterPro" id="IPR027417">
    <property type="entry name" value="P-loop_NTPase"/>
</dbReference>
<sequence length="402" mass="47087">MRRYIQQELVQHCHDHRQMLFLSGPRQVGKTTLAKAMEASFHTSQYLNWDNQAHREVILRGPEAVAQGLDLDRLQTDLPLCAFDELHKYQHWRDFLKGFFDQYEDRVRVLVTGSAALETFKRGGDSLMGRYFPYTLHPISVAEAFDESPPELIRHEPSRIDDGQWDALWRFGGFPEPFVKASQRFYNRWRRLRTEQMFREDLRDLTRIQELGQVEMLAELLRSQVGQLTSYSSLASSVRVSVDTIRRWVATLESLFYCFTVKPWHRNIARALRKEPKYFLWDWSQVDDPGARAENLVASALLKATHWWTETGLGEFSLHFIRDKQKREVDFLVVRDQRPWFLVEVKSSGSAGLSESLGYFQQQTQAQHAFQVAMDLDFVERDCFEIHRPVIVPAKTFLAQLV</sequence>
<gene>
    <name evidence="3" type="ORF">FHS09_000245</name>
</gene>
<evidence type="ECO:0000259" key="2">
    <source>
        <dbReference type="Pfam" id="PF13635"/>
    </source>
</evidence>
<proteinExistence type="predicted"/>
<keyword evidence="4" id="KW-1185">Reference proteome</keyword>
<protein>
    <recommendedName>
        <fullName evidence="5">AAA+ ATPase domain-containing protein</fullName>
    </recommendedName>
</protein>
<reference evidence="3 4" key="1">
    <citation type="submission" date="2020-08" db="EMBL/GenBank/DDBJ databases">
        <title>Genomic Encyclopedia of Type Strains, Phase III (KMG-III): the genomes of soil and plant-associated and newly described type strains.</title>
        <authorList>
            <person name="Whitman W."/>
        </authorList>
    </citation>
    <scope>NUCLEOTIDE SEQUENCE [LARGE SCALE GENOMIC DNA]</scope>
    <source>
        <strain evidence="3 4">CECT 8799</strain>
    </source>
</reference>
<evidence type="ECO:0000313" key="4">
    <source>
        <dbReference type="Proteomes" id="UP000535937"/>
    </source>
</evidence>
<dbReference type="Pfam" id="PF13635">
    <property type="entry name" value="DUF4143"/>
    <property type="match status" value="1"/>
</dbReference>
<dbReference type="PANTHER" id="PTHR43566">
    <property type="entry name" value="CONSERVED PROTEIN"/>
    <property type="match status" value="1"/>
</dbReference>
<name>A0A7W4Z8Q2_9GAMM</name>
<dbReference type="InterPro" id="IPR041682">
    <property type="entry name" value="AAA_14"/>
</dbReference>
<evidence type="ECO:0000259" key="1">
    <source>
        <dbReference type="Pfam" id="PF13173"/>
    </source>
</evidence>